<dbReference type="Pfam" id="PF01402">
    <property type="entry name" value="RHH_1"/>
    <property type="match status" value="1"/>
</dbReference>
<dbReference type="GO" id="GO:0006355">
    <property type="term" value="P:regulation of DNA-templated transcription"/>
    <property type="evidence" value="ECO:0007669"/>
    <property type="project" value="InterPro"/>
</dbReference>
<name>A0A3N6P7I7_NATCH</name>
<protein>
    <submittedName>
        <fullName evidence="2">Ribbon-helix-helix protein, CopG family</fullName>
    </submittedName>
</protein>
<keyword evidence="3" id="KW-1185">Reference proteome</keyword>
<dbReference type="AlphaFoldDB" id="A0A3N6P7I7"/>
<sequence length="74" mass="8420">MSSDRHSVPVSLPPELVKELDSLVEDGVFSSRSEALRYGARLIVREERQARLHDQTDAEARADVKECLERKRVS</sequence>
<dbReference type="SUPFAM" id="SSF47598">
    <property type="entry name" value="Ribbon-helix-helix"/>
    <property type="match status" value="1"/>
</dbReference>
<dbReference type="EMBL" id="REGA01000009">
    <property type="protein sequence ID" value="RQG94409.1"/>
    <property type="molecule type" value="Genomic_DNA"/>
</dbReference>
<accession>A0A3N6P7I7</accession>
<dbReference type="Gene3D" id="1.10.1220.10">
    <property type="entry name" value="Met repressor-like"/>
    <property type="match status" value="1"/>
</dbReference>
<reference evidence="2 3" key="1">
    <citation type="submission" date="2018-10" db="EMBL/GenBank/DDBJ databases">
        <title>Natrarchaeobius chitinivorans gen. nov., sp. nov., and Natrarchaeobius haloalkaliphilus sp. nov., alkaliphilic, chitin-utilizing haloarchaea from hypersaline alkaline lakes.</title>
        <authorList>
            <person name="Sorokin D.Y."/>
            <person name="Elcheninov A.G."/>
            <person name="Kostrikina N.A."/>
            <person name="Bale N.J."/>
            <person name="Sinninghe Damste J.S."/>
            <person name="Khijniak T.V."/>
            <person name="Kublanov I.V."/>
            <person name="Toshchakov S.V."/>
        </authorList>
    </citation>
    <scope>NUCLEOTIDE SEQUENCE [LARGE SCALE GENOMIC DNA]</scope>
    <source>
        <strain evidence="2 3">AArcht4T</strain>
    </source>
</reference>
<dbReference type="InterPro" id="IPR013321">
    <property type="entry name" value="Arc_rbn_hlx_hlx"/>
</dbReference>
<feature type="domain" description="Ribbon-helix-helix protein CopG" evidence="1">
    <location>
        <begin position="8"/>
        <end position="37"/>
    </location>
</feature>
<dbReference type="InterPro" id="IPR010985">
    <property type="entry name" value="Ribbon_hlx_hlx"/>
</dbReference>
<evidence type="ECO:0000313" key="3">
    <source>
        <dbReference type="Proteomes" id="UP000282323"/>
    </source>
</evidence>
<dbReference type="InterPro" id="IPR002145">
    <property type="entry name" value="CopG"/>
</dbReference>
<gene>
    <name evidence="2" type="ORF">EA473_11945</name>
</gene>
<evidence type="ECO:0000259" key="1">
    <source>
        <dbReference type="Pfam" id="PF01402"/>
    </source>
</evidence>
<dbReference type="CDD" id="cd22231">
    <property type="entry name" value="RHH_NikR_HicB-like"/>
    <property type="match status" value="1"/>
</dbReference>
<evidence type="ECO:0000313" key="2">
    <source>
        <dbReference type="EMBL" id="RQG94409.1"/>
    </source>
</evidence>
<comment type="caution">
    <text evidence="2">The sequence shown here is derived from an EMBL/GenBank/DDBJ whole genome shotgun (WGS) entry which is preliminary data.</text>
</comment>
<proteinExistence type="predicted"/>
<dbReference type="OrthoDB" id="25654at2157"/>
<dbReference type="Proteomes" id="UP000282323">
    <property type="component" value="Unassembled WGS sequence"/>
</dbReference>
<organism evidence="2 3">
    <name type="scientific">Natrarchaeobius chitinivorans</name>
    <dbReference type="NCBI Taxonomy" id="1679083"/>
    <lineage>
        <taxon>Archaea</taxon>
        <taxon>Methanobacteriati</taxon>
        <taxon>Methanobacteriota</taxon>
        <taxon>Stenosarchaea group</taxon>
        <taxon>Halobacteria</taxon>
        <taxon>Halobacteriales</taxon>
        <taxon>Natrialbaceae</taxon>
        <taxon>Natrarchaeobius</taxon>
    </lineage>
</organism>